<dbReference type="Proteomes" id="UP000247409">
    <property type="component" value="Unassembled WGS sequence"/>
</dbReference>
<dbReference type="EMBL" id="NBIV01000098">
    <property type="protein sequence ID" value="PXF44204.1"/>
    <property type="molecule type" value="Genomic_DNA"/>
</dbReference>
<comment type="caution">
    <text evidence="2">The sequence shown here is derived from an EMBL/GenBank/DDBJ whole genome shotgun (WGS) entry which is preliminary data.</text>
</comment>
<reference evidence="2 3" key="1">
    <citation type="journal article" date="2018" name="Mol. Biol. Evol.">
        <title>Analysis of the draft genome of the red seaweed Gracilariopsis chorda provides insights into genome size evolution in Rhodophyta.</title>
        <authorList>
            <person name="Lee J."/>
            <person name="Yang E.C."/>
            <person name="Graf L."/>
            <person name="Yang J.H."/>
            <person name="Qiu H."/>
            <person name="Zel Zion U."/>
            <person name="Chan C.X."/>
            <person name="Stephens T.G."/>
            <person name="Weber A.P.M."/>
            <person name="Boo G.H."/>
            <person name="Boo S.M."/>
            <person name="Kim K.M."/>
            <person name="Shin Y."/>
            <person name="Jung M."/>
            <person name="Lee S.J."/>
            <person name="Yim H.S."/>
            <person name="Lee J.H."/>
            <person name="Bhattacharya D."/>
            <person name="Yoon H.S."/>
        </authorList>
    </citation>
    <scope>NUCLEOTIDE SEQUENCE [LARGE SCALE GENOMIC DNA]</scope>
    <source>
        <strain evidence="2 3">SKKU-2015</strain>
        <tissue evidence="2">Whole body</tissue>
    </source>
</reference>
<evidence type="ECO:0000313" key="3">
    <source>
        <dbReference type="Proteomes" id="UP000247409"/>
    </source>
</evidence>
<protein>
    <submittedName>
        <fullName evidence="2">Uncharacterized protein</fullName>
    </submittedName>
</protein>
<evidence type="ECO:0000256" key="1">
    <source>
        <dbReference type="SAM" id="Phobius"/>
    </source>
</evidence>
<feature type="transmembrane region" description="Helical" evidence="1">
    <location>
        <begin position="240"/>
        <end position="261"/>
    </location>
</feature>
<gene>
    <name evidence="2" type="ORF">BWQ96_06064</name>
</gene>
<dbReference type="AlphaFoldDB" id="A0A2V3IQ71"/>
<accession>A0A2V3IQ71</accession>
<dbReference type="OrthoDB" id="5105at2759"/>
<keyword evidence="1" id="KW-0472">Membrane</keyword>
<feature type="transmembrane region" description="Helical" evidence="1">
    <location>
        <begin position="26"/>
        <end position="50"/>
    </location>
</feature>
<feature type="transmembrane region" description="Helical" evidence="1">
    <location>
        <begin position="268"/>
        <end position="290"/>
    </location>
</feature>
<feature type="transmembrane region" description="Helical" evidence="1">
    <location>
        <begin position="302"/>
        <end position="322"/>
    </location>
</feature>
<organism evidence="2 3">
    <name type="scientific">Gracilariopsis chorda</name>
    <dbReference type="NCBI Taxonomy" id="448386"/>
    <lineage>
        <taxon>Eukaryota</taxon>
        <taxon>Rhodophyta</taxon>
        <taxon>Florideophyceae</taxon>
        <taxon>Rhodymeniophycidae</taxon>
        <taxon>Gracilariales</taxon>
        <taxon>Gracilariaceae</taxon>
        <taxon>Gracilariopsis</taxon>
    </lineage>
</organism>
<keyword evidence="3" id="KW-1185">Reference proteome</keyword>
<evidence type="ECO:0000313" key="2">
    <source>
        <dbReference type="EMBL" id="PXF44204.1"/>
    </source>
</evidence>
<keyword evidence="1" id="KW-1133">Transmembrane helix</keyword>
<feature type="transmembrane region" description="Helical" evidence="1">
    <location>
        <begin position="70"/>
        <end position="96"/>
    </location>
</feature>
<feature type="transmembrane region" description="Helical" evidence="1">
    <location>
        <begin position="108"/>
        <end position="129"/>
    </location>
</feature>
<proteinExistence type="predicted"/>
<sequence>MDAAEQQHDVEAGVGDDKQMFNKKTLAFMETAALLTLWSLLVINEGAIRFTQSNPSVGITRRDPNNAPVVLFFIGGLLEVAFGLIGFFVGAAAFVLRWYNTSVTKVSMALQSAMGWFVFIVFVFVQPAFRASSDAPMPPNPGFTQGEFRFFVTLGILTSFHFCLALQGGQFLLFGRLVSAATGRDFLKQQSGNKMRAMFWNGNMAFAGLWTIITGAMVQSKLPNGQFFVSPPNVGTLPEFTIATGVAMLLWGVAGMGVAASGMSVPSLYYMLSGAVYLMAFLNFSIAQLAQQDLTIAAPLDGATALHAGLAFMVTTIGPYFVRQAEKERTGET</sequence>
<name>A0A2V3IQ71_9FLOR</name>
<feature type="transmembrane region" description="Helical" evidence="1">
    <location>
        <begin position="199"/>
        <end position="220"/>
    </location>
</feature>
<keyword evidence="1" id="KW-0812">Transmembrane</keyword>